<name>A0A178IK87_9BACT</name>
<dbReference type="STRING" id="1184151.AW736_08550"/>
<protein>
    <submittedName>
        <fullName evidence="3">Uncharacterized protein</fullName>
    </submittedName>
</protein>
<dbReference type="EMBL" id="LRRQ01000083">
    <property type="protein sequence ID" value="OAM89665.1"/>
    <property type="molecule type" value="Genomic_DNA"/>
</dbReference>
<keyword evidence="2" id="KW-0812">Transmembrane</keyword>
<feature type="region of interest" description="Disordered" evidence="1">
    <location>
        <begin position="30"/>
        <end position="131"/>
    </location>
</feature>
<keyword evidence="2" id="KW-1133">Transmembrane helix</keyword>
<comment type="caution">
    <text evidence="3">The sequence shown here is derived from an EMBL/GenBank/DDBJ whole genome shotgun (WGS) entry which is preliminary data.</text>
</comment>
<proteinExistence type="predicted"/>
<feature type="compositionally biased region" description="Basic and acidic residues" evidence="1">
    <location>
        <begin position="64"/>
        <end position="74"/>
    </location>
</feature>
<gene>
    <name evidence="3" type="ORF">AW736_08550</name>
</gene>
<evidence type="ECO:0000256" key="1">
    <source>
        <dbReference type="SAM" id="MobiDB-lite"/>
    </source>
</evidence>
<evidence type="ECO:0000313" key="4">
    <source>
        <dbReference type="Proteomes" id="UP000078486"/>
    </source>
</evidence>
<accession>A0A178IK87</accession>
<evidence type="ECO:0000313" key="3">
    <source>
        <dbReference type="EMBL" id="OAM89665.1"/>
    </source>
</evidence>
<evidence type="ECO:0000256" key="2">
    <source>
        <dbReference type="SAM" id="Phobius"/>
    </source>
</evidence>
<feature type="transmembrane region" description="Helical" evidence="2">
    <location>
        <begin position="6"/>
        <end position="24"/>
    </location>
</feature>
<dbReference type="RefSeq" id="WP_068769908.1">
    <property type="nucleotide sequence ID" value="NZ_CP109796.1"/>
</dbReference>
<sequence length="131" mass="14589">MFSVVPLTLTISLCLVFTFVVFFLREHSRRRFGSSESDALLPLSEETPSAAAASGSARPPRASSRNEEPVRRVVLDLGGRLPKQRRRPCGRHGDGGGGNCDDCEHKHEHHDHHHADGECARRQERRETDAP</sequence>
<keyword evidence="4" id="KW-1185">Reference proteome</keyword>
<feature type="compositionally biased region" description="Low complexity" evidence="1">
    <location>
        <begin position="48"/>
        <end position="63"/>
    </location>
</feature>
<feature type="compositionally biased region" description="Basic and acidic residues" evidence="1">
    <location>
        <begin position="113"/>
        <end position="131"/>
    </location>
</feature>
<organism evidence="3 4">
    <name type="scientific">Termitidicoccus mucosus</name>
    <dbReference type="NCBI Taxonomy" id="1184151"/>
    <lineage>
        <taxon>Bacteria</taxon>
        <taxon>Pseudomonadati</taxon>
        <taxon>Verrucomicrobiota</taxon>
        <taxon>Opitutia</taxon>
        <taxon>Opitutales</taxon>
        <taxon>Opitutaceae</taxon>
        <taxon>Termitidicoccus</taxon>
    </lineage>
</organism>
<dbReference type="AlphaFoldDB" id="A0A178IK87"/>
<reference evidence="3 4" key="1">
    <citation type="submission" date="2016-01" db="EMBL/GenBank/DDBJ databases">
        <title>High potential of lignocellulose degradation of a new Verrucomicrobia species.</title>
        <authorList>
            <person name="Wang Y."/>
            <person name="Shi Y."/>
            <person name="Qiu Z."/>
            <person name="Liu S."/>
            <person name="Yang H."/>
        </authorList>
    </citation>
    <scope>NUCLEOTIDE SEQUENCE [LARGE SCALE GENOMIC DNA]</scope>
    <source>
        <strain evidence="3 4">TSB47</strain>
    </source>
</reference>
<keyword evidence="2" id="KW-0472">Membrane</keyword>
<dbReference type="Proteomes" id="UP000078486">
    <property type="component" value="Unassembled WGS sequence"/>
</dbReference>